<dbReference type="InterPro" id="IPR021225">
    <property type="entry name" value="Tlde1_dom"/>
</dbReference>
<reference evidence="3" key="1">
    <citation type="submission" date="2006-03" db="EMBL/GenBank/DDBJ databases">
        <title>Complete sequence of Rhodopseudomonas palustris BisB18.</title>
        <authorList>
            <consortium name="US DOE Joint Genome Institute"/>
            <person name="Copeland A."/>
            <person name="Lucas S."/>
            <person name="Lapidus A."/>
            <person name="Barry K."/>
            <person name="Detter J.C."/>
            <person name="Glavina del Rio T."/>
            <person name="Hammon N."/>
            <person name="Israni S."/>
            <person name="Dalin E."/>
            <person name="Tice H."/>
            <person name="Pitluck S."/>
            <person name="Chain P."/>
            <person name="Malfatti S."/>
            <person name="Shin M."/>
            <person name="Vergez L."/>
            <person name="Schmutz J."/>
            <person name="Larimer F."/>
            <person name="Land M."/>
            <person name="Hauser L."/>
            <person name="Pelletier D.A."/>
            <person name="Kyrpides N."/>
            <person name="Anderson I."/>
            <person name="Oda Y."/>
            <person name="Harwood C.S."/>
            <person name="Richardson P."/>
        </authorList>
    </citation>
    <scope>NUCLEOTIDE SEQUENCE [LARGE SCALE GENOMIC DNA]</scope>
    <source>
        <strain evidence="3">BisB18</strain>
    </source>
</reference>
<feature type="domain" description="Tlde1" evidence="2">
    <location>
        <begin position="302"/>
        <end position="405"/>
    </location>
</feature>
<dbReference type="STRING" id="316056.RPC_3188"/>
<evidence type="ECO:0000256" key="1">
    <source>
        <dbReference type="SAM" id="MobiDB-lite"/>
    </source>
</evidence>
<sequence>MLPALDAAAHGASSLWSAPSRRLEGGLGGQRIWVGRKRMRNSAGALKGAARGRSPRKAGPLNIMGGAAVAFAVAACGWTLHANVFGASIYPSIAAVHEPIVGAPRLAAAKPAAPVAAVTTPIQPDVTVAMLTTAPGLSPEQFAERFAPPLNAVAPAPVPPEPAAKPQVAVAQPVVVPTPPVRQAALQPAPKAAPQPAAQVAEAAPQRPAEAKAAPAKGPSLREVAQASKAASMAAAASTKPASIFEKLFGKSEPTGSVLAFAGSDGGVGSDGRDTVSSARYDRSTAVYDIKARVVYMPDGTKLEAHSGLGSRLDDPRYVHERMRGATPPHLYDLTMRESLFHGVAALRLNPVGGEGAIHGRNGLLAHTYMLGPNGDSNGCVSFRNYDAFLRAFRNGQVKRLAVVASLDS</sequence>
<dbReference type="EMBL" id="CP000301">
    <property type="protein sequence ID" value="ABD88730.1"/>
    <property type="molecule type" value="Genomic_DNA"/>
</dbReference>
<feature type="region of interest" description="Disordered" evidence="1">
    <location>
        <begin position="186"/>
        <end position="220"/>
    </location>
</feature>
<gene>
    <name evidence="3" type="ordered locus">RPC_3188</name>
</gene>
<feature type="compositionally biased region" description="Low complexity" evidence="1">
    <location>
        <begin position="186"/>
        <end position="216"/>
    </location>
</feature>
<dbReference type="Pfam" id="PF10908">
    <property type="entry name" value="Tlde1_dom"/>
    <property type="match status" value="1"/>
</dbReference>
<evidence type="ECO:0000313" key="3">
    <source>
        <dbReference type="EMBL" id="ABD88730.1"/>
    </source>
</evidence>
<name>Q212F6_RHOPB</name>
<proteinExistence type="predicted"/>
<accession>Q212F6</accession>
<dbReference type="HOGENOM" id="CLU_037312_0_0_5"/>
<dbReference type="KEGG" id="rpc:RPC_3188"/>
<dbReference type="eggNOG" id="ENOG502ZBN2">
    <property type="taxonomic scope" value="Bacteria"/>
</dbReference>
<organism evidence="3">
    <name type="scientific">Rhodopseudomonas palustris (strain BisB18)</name>
    <dbReference type="NCBI Taxonomy" id="316056"/>
    <lineage>
        <taxon>Bacteria</taxon>
        <taxon>Pseudomonadati</taxon>
        <taxon>Pseudomonadota</taxon>
        <taxon>Alphaproteobacteria</taxon>
        <taxon>Hyphomicrobiales</taxon>
        <taxon>Nitrobacteraceae</taxon>
        <taxon>Rhodopseudomonas</taxon>
    </lineage>
</organism>
<dbReference type="AlphaFoldDB" id="Q212F6"/>
<protein>
    <recommendedName>
        <fullName evidence="2">Tlde1 domain-containing protein</fullName>
    </recommendedName>
</protein>
<evidence type="ECO:0000259" key="2">
    <source>
        <dbReference type="Pfam" id="PF10908"/>
    </source>
</evidence>